<reference evidence="2" key="1">
    <citation type="journal article" date="2014" name="Zh. Mikrobiol. Epidemiol. Immunobiol.">
        <title>[Collection of Vibrio parahaemolyticus species members: phenotypic and genotypic characteristics].</title>
        <authorList>
            <person name="Rykovskaia O.A."/>
            <person name="Smolikova L.M."/>
            <person name="Monakhova E.V."/>
            <person name="Chemisova O.S."/>
            <person name="Podoinitsyna O.A."/>
            <person name="Golenishcheva E.N."/>
            <person name="Sanamiants E.M."/>
            <person name="Sagakiants M.M."/>
            <person name="Dalikova R.R."/>
        </authorList>
    </citation>
    <scope>NUCLEOTIDE SEQUENCE</scope>
    <source>
        <strain evidence="2">16763</strain>
    </source>
</reference>
<sequence>MIPIEKFIARTLNHSSRAEKIGDYSLANSIVKIKLVKNEKEIQSLSRKIESVKSNASEIKKYEEKNKVLTQKRLKYTSQQHLYSGLSFKTQENKHLKPTAKINFDYDKIGSSPLNDYLRKNDERSLTKTFGSEGIKNVESMIRCIDSGRVEGDPISVFRIASDDYKVLTNAKIGDVVSDKGFISSGTDKTQMLNSDFFFEITGATDTVPVVITITGNPAIVEKGRSLEAIFPPNSMLMVTEKTWENDVANNSSILHISLLEKRDYNGVYMDIYKP</sequence>
<evidence type="ECO:0000256" key="1">
    <source>
        <dbReference type="SAM" id="Coils"/>
    </source>
</evidence>
<protein>
    <recommendedName>
        <fullName evidence="3">ADP ribosyltransferase domain-containing protein</fullName>
    </recommendedName>
</protein>
<accession>A0A142BU70</accession>
<evidence type="ECO:0008006" key="3">
    <source>
        <dbReference type="Google" id="ProtNLM"/>
    </source>
</evidence>
<proteinExistence type="predicted"/>
<name>A0A142BU70_VIBPH</name>
<dbReference type="AlphaFoldDB" id="A0A142BU70"/>
<reference evidence="2" key="2">
    <citation type="submission" date="2015-12" db="EMBL/GenBank/DDBJ databases">
        <authorList>
            <person name="Shamseldin A."/>
            <person name="Moawad H."/>
            <person name="Abd El-Rahim W.M."/>
            <person name="Sadowsky M.J."/>
        </authorList>
    </citation>
    <scope>NUCLEOTIDE SEQUENCE</scope>
    <source>
        <strain evidence="2">16763</strain>
    </source>
</reference>
<dbReference type="Gene3D" id="3.90.176.10">
    <property type="entry name" value="Toxin ADP-ribosyltransferase, Chain A, domain 1"/>
    <property type="match status" value="1"/>
</dbReference>
<keyword evidence="1" id="KW-0175">Coiled coil</keyword>
<evidence type="ECO:0000313" key="2">
    <source>
        <dbReference type="EMBL" id="AMP41658.1"/>
    </source>
</evidence>
<dbReference type="SUPFAM" id="SSF56399">
    <property type="entry name" value="ADP-ribosylation"/>
    <property type="match status" value="1"/>
</dbReference>
<feature type="coiled-coil region" evidence="1">
    <location>
        <begin position="35"/>
        <end position="79"/>
    </location>
</feature>
<dbReference type="RefSeq" id="WP_136678267.1">
    <property type="nucleotide sequence ID" value="NZ_SPOT01000037.1"/>
</dbReference>
<dbReference type="EMBL" id="KU244683">
    <property type="protein sequence ID" value="AMP41658.1"/>
    <property type="molecule type" value="Genomic_DNA"/>
</dbReference>
<organism evidence="2">
    <name type="scientific">Vibrio parahaemolyticus</name>
    <dbReference type="NCBI Taxonomy" id="670"/>
    <lineage>
        <taxon>Bacteria</taxon>
        <taxon>Pseudomonadati</taxon>
        <taxon>Pseudomonadota</taxon>
        <taxon>Gammaproteobacteria</taxon>
        <taxon>Vibrionales</taxon>
        <taxon>Vibrionaceae</taxon>
        <taxon>Vibrio</taxon>
    </lineage>
</organism>